<organism evidence="1 2">
    <name type="scientific">Oceanobacillus kimchii</name>
    <dbReference type="NCBI Taxonomy" id="746691"/>
    <lineage>
        <taxon>Bacteria</taxon>
        <taxon>Bacillati</taxon>
        <taxon>Bacillota</taxon>
        <taxon>Bacilli</taxon>
        <taxon>Bacillales</taxon>
        <taxon>Bacillaceae</taxon>
        <taxon>Oceanobacillus</taxon>
    </lineage>
</organism>
<dbReference type="RefSeq" id="WP_017797376.1">
    <property type="nucleotide sequence ID" value="NZ_BSKO01000001.1"/>
</dbReference>
<evidence type="ECO:0008006" key="3">
    <source>
        <dbReference type="Google" id="ProtNLM"/>
    </source>
</evidence>
<gene>
    <name evidence="1" type="ORF">MACH08_27140</name>
</gene>
<protein>
    <recommendedName>
        <fullName evidence="3">WYL domain-containing protein</fullName>
    </recommendedName>
</protein>
<accession>A0ABQ5TLJ9</accession>
<evidence type="ECO:0000313" key="2">
    <source>
        <dbReference type="Proteomes" id="UP001275436"/>
    </source>
</evidence>
<reference evidence="1 2" key="1">
    <citation type="submission" date="2023-02" db="EMBL/GenBank/DDBJ databases">
        <title>Oceanobacillus kimchii IFOP_LL358 isolated form Alexandrium catenella lab strain.</title>
        <authorList>
            <person name="Gajardo G."/>
            <person name="Ueki S."/>
            <person name="Maruyama F."/>
        </authorList>
    </citation>
    <scope>NUCLEOTIDE SEQUENCE [LARGE SCALE GENOMIC DNA]</scope>
    <source>
        <strain evidence="1 2">IFOP_LL358</strain>
    </source>
</reference>
<comment type="caution">
    <text evidence="1">The sequence shown here is derived from an EMBL/GenBank/DDBJ whole genome shotgun (WGS) entry which is preliminary data.</text>
</comment>
<keyword evidence="2" id="KW-1185">Reference proteome</keyword>
<evidence type="ECO:0000313" key="1">
    <source>
        <dbReference type="EMBL" id="GLO66930.1"/>
    </source>
</evidence>
<sequence>MYPLLLHSVQQKEKVIMVYIDQQDNITQRTVQVVTIKSDSILAFCYFRKEIRLFHLDQILSVGKSSGRVRYGA</sequence>
<dbReference type="EMBL" id="BSKO01000001">
    <property type="protein sequence ID" value="GLO66930.1"/>
    <property type="molecule type" value="Genomic_DNA"/>
</dbReference>
<name>A0ABQ5TLJ9_9BACI</name>
<dbReference type="Proteomes" id="UP001275436">
    <property type="component" value="Unassembled WGS sequence"/>
</dbReference>
<proteinExistence type="predicted"/>